<dbReference type="InterPro" id="IPR014926">
    <property type="entry name" value="Phage_D3112_Orf24"/>
</dbReference>
<accession>A0A174R8B0</accession>
<dbReference type="AlphaFoldDB" id="A0A174R8B0"/>
<proteinExistence type="predicted"/>
<protein>
    <recommendedName>
        <fullName evidence="3">DUF1804 family protein</fullName>
    </recommendedName>
</protein>
<dbReference type="Proteomes" id="UP000095725">
    <property type="component" value="Unassembled WGS sequence"/>
</dbReference>
<dbReference type="EMBL" id="CZBL01000003">
    <property type="protein sequence ID" value="CUP79395.1"/>
    <property type="molecule type" value="Genomic_DNA"/>
</dbReference>
<evidence type="ECO:0008006" key="3">
    <source>
        <dbReference type="Google" id="ProtNLM"/>
    </source>
</evidence>
<name>A0A174R8B0_9BACE</name>
<evidence type="ECO:0000313" key="1">
    <source>
        <dbReference type="EMBL" id="CUP79395.1"/>
    </source>
</evidence>
<gene>
    <name evidence="1" type="ORF">ERS852558_00996</name>
</gene>
<evidence type="ECO:0000313" key="2">
    <source>
        <dbReference type="Proteomes" id="UP000095725"/>
    </source>
</evidence>
<dbReference type="RefSeq" id="WP_004303263.1">
    <property type="nucleotide sequence ID" value="NZ_CAXSJX010000004.1"/>
</dbReference>
<reference evidence="1 2" key="1">
    <citation type="submission" date="2015-09" db="EMBL/GenBank/DDBJ databases">
        <authorList>
            <consortium name="Pathogen Informatics"/>
        </authorList>
    </citation>
    <scope>NUCLEOTIDE SEQUENCE [LARGE SCALE GENOMIC DNA]</scope>
    <source>
        <strain evidence="1 2">2789STDY5834946</strain>
    </source>
</reference>
<dbReference type="Pfam" id="PF08822">
    <property type="entry name" value="DUF1804"/>
    <property type="match status" value="1"/>
</dbReference>
<sequence>MPSKEYYRKLKKEAHDLYVREGMTCKEISTRINVSERSVSSWINENDALWKKERQASVISSQKQGDNLKQIINILADQKLELLRMIDEAIAEGDSDKVLELRKQAATLDNSVAQWGNQLKEVDKKNRITLAIYIDVMSRIFDAMKVYDADLYFKTLDFQENHLYEAAKMLG</sequence>
<organism evidence="1 2">
    <name type="scientific">Bacteroides caccae</name>
    <dbReference type="NCBI Taxonomy" id="47678"/>
    <lineage>
        <taxon>Bacteria</taxon>
        <taxon>Pseudomonadati</taxon>
        <taxon>Bacteroidota</taxon>
        <taxon>Bacteroidia</taxon>
        <taxon>Bacteroidales</taxon>
        <taxon>Bacteroidaceae</taxon>
        <taxon>Bacteroides</taxon>
    </lineage>
</organism>